<dbReference type="EMBL" id="CP024985">
    <property type="protein sequence ID" value="ATZ29271.1"/>
    <property type="molecule type" value="Genomic_DNA"/>
</dbReference>
<organism evidence="1 2">
    <name type="scientific">Streptomyces lavendulae subsp. lavendulae</name>
    <dbReference type="NCBI Taxonomy" id="58340"/>
    <lineage>
        <taxon>Bacteria</taxon>
        <taxon>Bacillati</taxon>
        <taxon>Actinomycetota</taxon>
        <taxon>Actinomycetes</taxon>
        <taxon>Kitasatosporales</taxon>
        <taxon>Streptomycetaceae</taxon>
        <taxon>Streptomyces</taxon>
    </lineage>
</organism>
<dbReference type="AlphaFoldDB" id="A0A2K8PR99"/>
<evidence type="ECO:0000313" key="1">
    <source>
        <dbReference type="EMBL" id="ATZ29271.1"/>
    </source>
</evidence>
<keyword evidence="2" id="KW-1185">Reference proteome</keyword>
<dbReference type="KEGG" id="slx:SLAV_37530"/>
<dbReference type="Proteomes" id="UP000231791">
    <property type="component" value="Chromosome"/>
</dbReference>
<proteinExistence type="predicted"/>
<evidence type="ECO:0000313" key="2">
    <source>
        <dbReference type="Proteomes" id="UP000231791"/>
    </source>
</evidence>
<sequence length="184" mass="19077">MIVNGKLWIGGCLTAGVVAAGAAWFTVAIPEAGTAHAVCGPDLSRDDVVAAKSKGVAVVEAVENVRYREDGGSAYLTTRVKVLEPLKGRFGDVLAISQGVKNGGAPGRYATEDPDRYAVLEPGRRYVIAVQSGSTAGGAGTEAWAWYARPAQRGLAGESTHWKEALARTPEAAVDGSCEDVYAG</sequence>
<reference evidence="1 2" key="1">
    <citation type="submission" date="2017-11" db="EMBL/GenBank/DDBJ databases">
        <title>Complete genome sequence of Streptomyces lavendulae subsp. lavendulae CCM 3239 (formerly 'Streptomyces aureofaciens CCM 3239'), the producer of the angucycline-type antibiotic auricin.</title>
        <authorList>
            <person name="Busche T."/>
            <person name="Novakova R."/>
            <person name="Al'Dilaimi A."/>
            <person name="Homerova D."/>
            <person name="Feckova L."/>
            <person name="Rezuchova B."/>
            <person name="Mingyar E."/>
            <person name="Csolleiova D."/>
            <person name="Bekeova C."/>
            <person name="Winkler A."/>
            <person name="Sevcikova B."/>
            <person name="Kalinowski J."/>
            <person name="Kormanec J."/>
            <person name="Ruckert C."/>
        </authorList>
    </citation>
    <scope>NUCLEOTIDE SEQUENCE [LARGE SCALE GENOMIC DNA]</scope>
    <source>
        <strain evidence="1 2">CCM 3239</strain>
    </source>
</reference>
<accession>A0A2K8PR99</accession>
<gene>
    <name evidence="1" type="ORF">SLAV_37530</name>
</gene>
<protein>
    <submittedName>
        <fullName evidence="1">Uncharacterized protein</fullName>
    </submittedName>
</protein>
<name>A0A2K8PR99_STRLA</name>